<name>G0R430_ICHMU</name>
<dbReference type="InParanoid" id="G0R430"/>
<dbReference type="InterPro" id="IPR006553">
    <property type="entry name" value="Leu-rich_rpt_Cys-con_subtyp"/>
</dbReference>
<feature type="region of interest" description="Disordered" evidence="1">
    <location>
        <begin position="506"/>
        <end position="532"/>
    </location>
</feature>
<dbReference type="EMBL" id="GL984324">
    <property type="protein sequence ID" value="EGR27769.1"/>
    <property type="molecule type" value="Genomic_DNA"/>
</dbReference>
<reference evidence="2 3" key="1">
    <citation type="submission" date="2011-07" db="EMBL/GenBank/DDBJ databases">
        <authorList>
            <person name="Coyne R."/>
            <person name="Brami D."/>
            <person name="Johnson J."/>
            <person name="Hostetler J."/>
            <person name="Hannick L."/>
            <person name="Clark T."/>
            <person name="Cassidy-Hanley D."/>
            <person name="Inman J."/>
        </authorList>
    </citation>
    <scope>NUCLEOTIDE SEQUENCE [LARGE SCALE GENOMIC DNA]</scope>
    <source>
        <strain evidence="2 3">G5</strain>
    </source>
</reference>
<dbReference type="OMA" id="VNISFCN"/>
<dbReference type="GO" id="GO:0031146">
    <property type="term" value="P:SCF-dependent proteasomal ubiquitin-dependent protein catabolic process"/>
    <property type="evidence" value="ECO:0007669"/>
    <property type="project" value="TreeGrafter"/>
</dbReference>
<sequence>MYDVNKNFSISETVNRNIEKHQFPSFRNHKSLIGWCSMNYPRVLKNPLYMPTPQPREDPTHLDYLYQVRMKQDIETKFIIKKPFQNLKKINKPIIEEKIGVPPDGFKNSNLSLTTVKRDARQKIIEETNQNVQQYSNFLPISAEIPLSNFDQNFSRKIRQIGDIVFEPTYESEEIRHLKKLPNYVLTEQNLMEILNSQLLYLNLQNHTWIQNDLLNKIGYFAINLEEINLSGTEITDDILYEIGVSCEKLQSIDVSNCKKLTQNGIKKFLSHKNKIIKFFAAHNDESVNDISLEPLKNAKKLEKLNISFNFQISNQTIDYLIQAGQKFKELLLSNLEKINGDKLSIVLDNSADNLQYLDVSFMPQQEINKNIMDKIGNCRKLQQLVLTGSINIDDNGIYGLISGQQNVKKIPIFQHLQILKLGGLKHLTNGSLIKLFQITPNLQFLELNNLESITQECINSLIKFVPKLERVFLNFTPAITDAELQEFKTTNPHINFLRNINKQTDPKDDGLRMDFPLVNMKKPKKKKKKKK</sequence>
<accession>G0R430</accession>
<dbReference type="Gene3D" id="3.80.10.10">
    <property type="entry name" value="Ribonuclease Inhibitor"/>
    <property type="match status" value="2"/>
</dbReference>
<dbReference type="eggNOG" id="KOG4341">
    <property type="taxonomic scope" value="Eukaryota"/>
</dbReference>
<gene>
    <name evidence="2" type="ORF">IMG5_189420</name>
</gene>
<dbReference type="GeneID" id="14903842"/>
<evidence type="ECO:0000313" key="3">
    <source>
        <dbReference type="Proteomes" id="UP000008983"/>
    </source>
</evidence>
<dbReference type="Proteomes" id="UP000008983">
    <property type="component" value="Unassembled WGS sequence"/>
</dbReference>
<dbReference type="SUPFAM" id="SSF52047">
    <property type="entry name" value="RNI-like"/>
    <property type="match status" value="1"/>
</dbReference>
<dbReference type="SMART" id="SM00367">
    <property type="entry name" value="LRR_CC"/>
    <property type="match status" value="6"/>
</dbReference>
<dbReference type="PANTHER" id="PTHR13318">
    <property type="entry name" value="PARTNER OF PAIRED, ISOFORM B-RELATED"/>
    <property type="match status" value="1"/>
</dbReference>
<organism evidence="2 3">
    <name type="scientific">Ichthyophthirius multifiliis</name>
    <name type="common">White spot disease agent</name>
    <name type="synonym">Ich</name>
    <dbReference type="NCBI Taxonomy" id="5932"/>
    <lineage>
        <taxon>Eukaryota</taxon>
        <taxon>Sar</taxon>
        <taxon>Alveolata</taxon>
        <taxon>Ciliophora</taxon>
        <taxon>Intramacronucleata</taxon>
        <taxon>Oligohymenophorea</taxon>
        <taxon>Hymenostomatida</taxon>
        <taxon>Ophryoglenina</taxon>
        <taxon>Ichthyophthirius</taxon>
    </lineage>
</organism>
<evidence type="ECO:0008006" key="4">
    <source>
        <dbReference type="Google" id="ProtNLM"/>
    </source>
</evidence>
<dbReference type="RefSeq" id="XP_004026835.1">
    <property type="nucleotide sequence ID" value="XM_004026787.1"/>
</dbReference>
<keyword evidence="3" id="KW-1185">Reference proteome</keyword>
<proteinExistence type="predicted"/>
<dbReference type="STRING" id="857967.G0R430"/>
<dbReference type="InterPro" id="IPR032675">
    <property type="entry name" value="LRR_dom_sf"/>
</dbReference>
<feature type="compositionally biased region" description="Basic residues" evidence="1">
    <location>
        <begin position="522"/>
        <end position="532"/>
    </location>
</feature>
<evidence type="ECO:0000313" key="2">
    <source>
        <dbReference type="EMBL" id="EGR27769.1"/>
    </source>
</evidence>
<dbReference type="AlphaFoldDB" id="G0R430"/>
<evidence type="ECO:0000256" key="1">
    <source>
        <dbReference type="SAM" id="MobiDB-lite"/>
    </source>
</evidence>
<dbReference type="GO" id="GO:0019005">
    <property type="term" value="C:SCF ubiquitin ligase complex"/>
    <property type="evidence" value="ECO:0007669"/>
    <property type="project" value="TreeGrafter"/>
</dbReference>
<protein>
    <recommendedName>
        <fullName evidence="4">Leucine rich repeat protein</fullName>
    </recommendedName>
</protein>
<dbReference type="OrthoDB" id="550575at2759"/>